<proteinExistence type="predicted"/>
<dbReference type="Proteomes" id="UP001321477">
    <property type="component" value="Chromosome"/>
</dbReference>
<accession>A0ABN6YDA2</accession>
<dbReference type="RefSeq" id="WP_234659875.1">
    <property type="nucleotide sequence ID" value="NZ_AP027734.1"/>
</dbReference>
<evidence type="ECO:0000313" key="2">
    <source>
        <dbReference type="Proteomes" id="UP001321477"/>
    </source>
</evidence>
<organism evidence="1 2">
    <name type="scientific">Agromyces marinus</name>
    <dbReference type="NCBI Taxonomy" id="1389020"/>
    <lineage>
        <taxon>Bacteria</taxon>
        <taxon>Bacillati</taxon>
        <taxon>Actinomycetota</taxon>
        <taxon>Actinomycetes</taxon>
        <taxon>Micrococcales</taxon>
        <taxon>Microbacteriaceae</taxon>
        <taxon>Agromyces</taxon>
    </lineage>
</organism>
<name>A0ABN6YDA2_9MICO</name>
<keyword evidence="2" id="KW-1185">Reference proteome</keyword>
<protein>
    <submittedName>
        <fullName evidence="1">Uncharacterized protein</fullName>
    </submittedName>
</protein>
<dbReference type="EMBL" id="AP027734">
    <property type="protein sequence ID" value="BDZ55319.1"/>
    <property type="molecule type" value="Genomic_DNA"/>
</dbReference>
<gene>
    <name evidence="1" type="ORF">GCM10025870_23920</name>
</gene>
<evidence type="ECO:0000313" key="1">
    <source>
        <dbReference type="EMBL" id="BDZ55319.1"/>
    </source>
</evidence>
<reference evidence="2" key="1">
    <citation type="journal article" date="2019" name="Int. J. Syst. Evol. Microbiol.">
        <title>The Global Catalogue of Microorganisms (GCM) 10K type strain sequencing project: providing services to taxonomists for standard genome sequencing and annotation.</title>
        <authorList>
            <consortium name="The Broad Institute Genomics Platform"/>
            <consortium name="The Broad Institute Genome Sequencing Center for Infectious Disease"/>
            <person name="Wu L."/>
            <person name="Ma J."/>
        </authorList>
    </citation>
    <scope>NUCLEOTIDE SEQUENCE [LARGE SCALE GENOMIC DNA]</scope>
    <source>
        <strain evidence="2">NBRC 109019</strain>
    </source>
</reference>
<sequence>MPADEYFEDAVARLIAMPPGDPVNDRSPWGDVPEAERLAWCRALLDFPTSFPGPAIMGFVAQRIRAGGVVGVHRWAWQAAAFHRLGFAASDWYLLRLCIEQRRDALLARTGGRFVVDTQRVGYPSIALIAEDWTDWLPLLRSGITPLRALDGDGDGNPVLPA</sequence>